<dbReference type="InterPro" id="IPR014756">
    <property type="entry name" value="Ig_E-set"/>
</dbReference>
<evidence type="ECO:0000313" key="7">
    <source>
        <dbReference type="Proteomes" id="UP001209755"/>
    </source>
</evidence>
<dbReference type="InterPro" id="IPR013783">
    <property type="entry name" value="Ig-like_fold"/>
</dbReference>
<dbReference type="InterPro" id="IPR011013">
    <property type="entry name" value="Gal_mutarotase_sf_dom"/>
</dbReference>
<evidence type="ECO:0000259" key="5">
    <source>
        <dbReference type="Pfam" id="PF04349"/>
    </source>
</evidence>
<dbReference type="PIRSF" id="PIRSF006281">
    <property type="entry name" value="MdoG"/>
    <property type="match status" value="1"/>
</dbReference>
<evidence type="ECO:0000256" key="2">
    <source>
        <dbReference type="ARBA" id="ARBA00005001"/>
    </source>
</evidence>
<reference evidence="7" key="1">
    <citation type="submission" date="2023-07" db="EMBL/GenBank/DDBJ databases">
        <title>Genome sequencing of Purple Non-Sulfur Bacteria from various extreme environments.</title>
        <authorList>
            <person name="Mayer M."/>
        </authorList>
    </citation>
    <scope>NUCLEOTIDE SEQUENCE [LARGE SCALE GENOMIC DNA]</scope>
    <source>
        <strain evidence="7">DSM 17935</strain>
    </source>
</reference>
<dbReference type="RefSeq" id="WP_264603017.1">
    <property type="nucleotide sequence ID" value="NZ_JAOQNS010000012.1"/>
</dbReference>
<sequence length="502" mass="57073">MSLPLSHAWAATTRPEAGEAFSFDILTEHMRAKAKEAWKKPESPLPEKVQSLTYDQHRAIRFRPDHSLWRGTGARYQLQAFHPGWLFKQPVTIYEVRDGRADPVAFSGHDFRYDAPLDETEFDNFEMPGVAGFRLHYPLKRPDYMDEVVAFLGASYFRALGRQSVYGLSSRGLAIDTASSEPEEFPAFTAFYIAPPGVDERTIRLWASLESPRVTGAYAFEITPGDETVVDVTARLFFRNRIDRLGVAPLTSMYLFGENDDRGFDDYRPEVHDSDTLVILNGNDEQAVRPLRNPGSLRVSFFRVANPKGFGLAQRDREFGNYQDLEAHYERRPTAWIEPLNDWGQGRVVLAEIPSDSETNDNIVAFWQPAKEPEAGDEREYRYRMRWGDRTGATDLAEVIATHTGHGGVAGLEIDPEMRKFVVDFRGGVLSNLPTDAAVKPHLEASNAEIVSTVVQRMPHDDCWRLIADVRRSSDDPVELRAYLTFEDARLSETWLYQWSVE</sequence>
<name>A0ABT3HGH9_9HYPH</name>
<comment type="subcellular location">
    <subcellularLocation>
        <location evidence="1">Periplasm</location>
    </subcellularLocation>
</comment>
<dbReference type="EMBL" id="JAOQNS010000012">
    <property type="protein sequence ID" value="MCW2309439.1"/>
    <property type="molecule type" value="Genomic_DNA"/>
</dbReference>
<comment type="caution">
    <text evidence="6">The sequence shown here is derived from an EMBL/GenBank/DDBJ whole genome shotgun (WGS) entry which is preliminary data.</text>
</comment>
<dbReference type="Proteomes" id="UP001209755">
    <property type="component" value="Unassembled WGS sequence"/>
</dbReference>
<evidence type="ECO:0000256" key="4">
    <source>
        <dbReference type="ARBA" id="ARBA00022764"/>
    </source>
</evidence>
<dbReference type="PANTHER" id="PTHR30504">
    <property type="entry name" value="GLUCANS BIOSYNTHESIS PROTEIN"/>
    <property type="match status" value="1"/>
</dbReference>
<keyword evidence="7" id="KW-1185">Reference proteome</keyword>
<proteinExistence type="inferred from homology"/>
<accession>A0ABT3HGH9</accession>
<dbReference type="InterPro" id="IPR014438">
    <property type="entry name" value="Glucan_biosyn_MdoG/MdoD"/>
</dbReference>
<dbReference type="Gene3D" id="2.70.98.10">
    <property type="match status" value="1"/>
</dbReference>
<feature type="domain" description="Glucan biosynthesis periplasmic MdoG C-terminal" evidence="5">
    <location>
        <begin position="21"/>
        <end position="499"/>
    </location>
</feature>
<evidence type="ECO:0000256" key="3">
    <source>
        <dbReference type="ARBA" id="ARBA00009284"/>
    </source>
</evidence>
<dbReference type="SUPFAM" id="SSF81296">
    <property type="entry name" value="E set domains"/>
    <property type="match status" value="1"/>
</dbReference>
<comment type="pathway">
    <text evidence="2">Glycan metabolism; osmoregulated periplasmic glucan (OPG) biosynthesis.</text>
</comment>
<dbReference type="PANTHER" id="PTHR30504:SF2">
    <property type="entry name" value="GLUCANS BIOSYNTHESIS PROTEIN G"/>
    <property type="match status" value="1"/>
</dbReference>
<evidence type="ECO:0000313" key="6">
    <source>
        <dbReference type="EMBL" id="MCW2309439.1"/>
    </source>
</evidence>
<gene>
    <name evidence="6" type="ORF">M2319_003793</name>
</gene>
<dbReference type="InterPro" id="IPR014718">
    <property type="entry name" value="GH-type_carb-bd"/>
</dbReference>
<dbReference type="Pfam" id="PF04349">
    <property type="entry name" value="MdoG"/>
    <property type="match status" value="1"/>
</dbReference>
<comment type="similarity">
    <text evidence="3">Belongs to the OpgD/OpgG family.</text>
</comment>
<dbReference type="Gene3D" id="2.60.40.10">
    <property type="entry name" value="Immunoglobulins"/>
    <property type="match status" value="1"/>
</dbReference>
<dbReference type="InterPro" id="IPR007444">
    <property type="entry name" value="Glucan_biosyn_MdoG_C"/>
</dbReference>
<evidence type="ECO:0000256" key="1">
    <source>
        <dbReference type="ARBA" id="ARBA00004418"/>
    </source>
</evidence>
<organism evidence="6 7">
    <name type="scientific">Rhodobium gokarnense</name>
    <dbReference type="NCBI Taxonomy" id="364296"/>
    <lineage>
        <taxon>Bacteria</taxon>
        <taxon>Pseudomonadati</taxon>
        <taxon>Pseudomonadota</taxon>
        <taxon>Alphaproteobacteria</taxon>
        <taxon>Hyphomicrobiales</taxon>
        <taxon>Rhodobiaceae</taxon>
        <taxon>Rhodobium</taxon>
    </lineage>
</organism>
<keyword evidence="4" id="KW-0574">Periplasm</keyword>
<dbReference type="SUPFAM" id="SSF74650">
    <property type="entry name" value="Galactose mutarotase-like"/>
    <property type="match status" value="1"/>
</dbReference>
<protein>
    <submittedName>
        <fullName evidence="6">Glucans biosynthesis protein</fullName>
    </submittedName>
</protein>